<dbReference type="EMBL" id="BTGU01002732">
    <property type="protein sequence ID" value="GMN21350.1"/>
    <property type="molecule type" value="Genomic_DNA"/>
</dbReference>
<keyword evidence="1" id="KW-0175">Coiled coil</keyword>
<dbReference type="EMBL" id="BTGU01002731">
    <property type="protein sequence ID" value="GMN21330.1"/>
    <property type="molecule type" value="Genomic_DNA"/>
</dbReference>
<evidence type="ECO:0000313" key="4">
    <source>
        <dbReference type="EMBL" id="GMN21330.1"/>
    </source>
</evidence>
<accession>A0AA87YYD0</accession>
<protein>
    <recommendedName>
        <fullName evidence="8">Retrotransposon gag domain-containing protein</fullName>
    </recommendedName>
</protein>
<dbReference type="AlphaFoldDB" id="A0AA87YYD0"/>
<feature type="compositionally biased region" description="Polar residues" evidence="2">
    <location>
        <begin position="12"/>
        <end position="28"/>
    </location>
</feature>
<dbReference type="EMBL" id="BTGU01002733">
    <property type="protein sequence ID" value="GMN21359.1"/>
    <property type="molecule type" value="Genomic_DNA"/>
</dbReference>
<dbReference type="Proteomes" id="UP001187192">
    <property type="component" value="Unassembled WGS sequence"/>
</dbReference>
<comment type="caution">
    <text evidence="5">The sequence shown here is derived from an EMBL/GenBank/DDBJ whole genome shotgun (WGS) entry which is preliminary data.</text>
</comment>
<evidence type="ECO:0000313" key="7">
    <source>
        <dbReference type="Proteomes" id="UP001187192"/>
    </source>
</evidence>
<evidence type="ECO:0000313" key="3">
    <source>
        <dbReference type="EMBL" id="GMN21321.1"/>
    </source>
</evidence>
<feature type="region of interest" description="Disordered" evidence="2">
    <location>
        <begin position="89"/>
        <end position="156"/>
    </location>
</feature>
<reference evidence="5" key="1">
    <citation type="submission" date="2023-07" db="EMBL/GenBank/DDBJ databases">
        <title>draft genome sequence of fig (Ficus carica).</title>
        <authorList>
            <person name="Takahashi T."/>
            <person name="Nishimura K."/>
        </authorList>
    </citation>
    <scope>NUCLEOTIDE SEQUENCE</scope>
</reference>
<feature type="compositionally biased region" description="Basic and acidic residues" evidence="2">
    <location>
        <begin position="1"/>
        <end position="11"/>
    </location>
</feature>
<evidence type="ECO:0000313" key="6">
    <source>
        <dbReference type="EMBL" id="GMN21359.1"/>
    </source>
</evidence>
<evidence type="ECO:0008006" key="8">
    <source>
        <dbReference type="Google" id="ProtNLM"/>
    </source>
</evidence>
<proteinExistence type="predicted"/>
<feature type="compositionally biased region" description="Low complexity" evidence="2">
    <location>
        <begin position="122"/>
        <end position="134"/>
    </location>
</feature>
<organism evidence="5 7">
    <name type="scientific">Ficus carica</name>
    <name type="common">Common fig</name>
    <dbReference type="NCBI Taxonomy" id="3494"/>
    <lineage>
        <taxon>Eukaryota</taxon>
        <taxon>Viridiplantae</taxon>
        <taxon>Streptophyta</taxon>
        <taxon>Embryophyta</taxon>
        <taxon>Tracheophyta</taxon>
        <taxon>Spermatophyta</taxon>
        <taxon>Magnoliopsida</taxon>
        <taxon>eudicotyledons</taxon>
        <taxon>Gunneridae</taxon>
        <taxon>Pentapetalae</taxon>
        <taxon>rosids</taxon>
        <taxon>fabids</taxon>
        <taxon>Rosales</taxon>
        <taxon>Moraceae</taxon>
        <taxon>Ficeae</taxon>
        <taxon>Ficus</taxon>
    </lineage>
</organism>
<feature type="coiled-coil region" evidence="1">
    <location>
        <begin position="31"/>
        <end position="72"/>
    </location>
</feature>
<dbReference type="PANTHER" id="PTHR33223">
    <property type="entry name" value="CCHC-TYPE DOMAIN-CONTAINING PROTEIN"/>
    <property type="match status" value="1"/>
</dbReference>
<feature type="compositionally biased region" description="Polar residues" evidence="2">
    <location>
        <begin position="89"/>
        <end position="102"/>
    </location>
</feature>
<dbReference type="EMBL" id="BTGU01002730">
    <property type="protein sequence ID" value="GMN21321.1"/>
    <property type="molecule type" value="Genomic_DNA"/>
</dbReference>
<evidence type="ECO:0000313" key="5">
    <source>
        <dbReference type="EMBL" id="GMN21350.1"/>
    </source>
</evidence>
<evidence type="ECO:0000256" key="1">
    <source>
        <dbReference type="SAM" id="Coils"/>
    </source>
</evidence>
<gene>
    <name evidence="3" type="ORF">TIFTF001_043282</name>
    <name evidence="4" type="ORF">TIFTF001_043284</name>
    <name evidence="5" type="ORF">TIFTF001_043290</name>
    <name evidence="6" type="ORF">TIFTF001_043292</name>
</gene>
<keyword evidence="7" id="KW-1185">Reference proteome</keyword>
<name>A0AA87YYD0_FICCA</name>
<feature type="coiled-coil region" evidence="1">
    <location>
        <begin position="302"/>
        <end position="329"/>
    </location>
</feature>
<feature type="region of interest" description="Disordered" evidence="2">
    <location>
        <begin position="1"/>
        <end position="28"/>
    </location>
</feature>
<dbReference type="PANTHER" id="PTHR33223:SF10">
    <property type="entry name" value="AMINOTRANSFERASE-LIKE PLANT MOBILE DOMAIN-CONTAINING PROTEIN"/>
    <property type="match status" value="1"/>
</dbReference>
<sequence>MAEEREQHEELSQGSPVNHPEASTSGANSQIANLTRLVEDLTHKYSTQQSQMENINAENQILKNQLMTINSLAAYSYYYNPYVRYSSGTSAGSWQPATSHNPQGPLFAPEDTPVVNERRAQQRQTTARSNARRQNTLTQRSMSDLPPPTEGPVPQGTMNIEEIMRSFMSEEMRTLEAQMEQRFSSQIHRATTSTPGFDDLARGVGETPLRSRITNTITPKFGNISFPRFDGMSDPVVQGPHESLRAYIKCFSKAIYEISGLDDRTTREALKKGLRHKSLFKNEICARYPPTIQDAMHKAKGFIELEEENKHMERDLARMRDEVAKVREEREKDFVTWPKKLPENPARDTTKYCEFHKDHGHQIIDCRALRAEVAELLKKGHLREFLTEKGRETYGLGNESKERRVVQQFERR</sequence>
<evidence type="ECO:0000256" key="2">
    <source>
        <dbReference type="SAM" id="MobiDB-lite"/>
    </source>
</evidence>